<feature type="coiled-coil region" evidence="5">
    <location>
        <begin position="199"/>
        <end position="251"/>
    </location>
</feature>
<organism evidence="9 10">
    <name type="scientific">Botryosphaeria dothidea</name>
    <dbReference type="NCBI Taxonomy" id="55169"/>
    <lineage>
        <taxon>Eukaryota</taxon>
        <taxon>Fungi</taxon>
        <taxon>Dikarya</taxon>
        <taxon>Ascomycota</taxon>
        <taxon>Pezizomycotina</taxon>
        <taxon>Dothideomycetes</taxon>
        <taxon>Dothideomycetes incertae sedis</taxon>
        <taxon>Botryosphaeriales</taxon>
        <taxon>Botryosphaeriaceae</taxon>
        <taxon>Botryosphaeria</taxon>
    </lineage>
</organism>
<evidence type="ECO:0000256" key="3">
    <source>
        <dbReference type="ARBA" id="ARBA00022824"/>
    </source>
</evidence>
<dbReference type="GO" id="GO:0017177">
    <property type="term" value="C:glucosidase II complex"/>
    <property type="evidence" value="ECO:0007669"/>
    <property type="project" value="TreeGrafter"/>
</dbReference>
<dbReference type="InterPro" id="IPR036607">
    <property type="entry name" value="PRKCSH"/>
</dbReference>
<reference evidence="9" key="1">
    <citation type="submission" date="2020-04" db="EMBL/GenBank/DDBJ databases">
        <title>Genome Assembly and Annotation of Botryosphaeria dothidea sdau 11-99, a Latent Pathogen of Apple Fruit Ring Rot in China.</title>
        <authorList>
            <person name="Yu C."/>
            <person name="Diao Y."/>
            <person name="Lu Q."/>
            <person name="Zhao J."/>
            <person name="Cui S."/>
            <person name="Peng C."/>
            <person name="He B."/>
            <person name="Liu H."/>
        </authorList>
    </citation>
    <scope>NUCLEOTIDE SEQUENCE [LARGE SCALE GENOMIC DNA]</scope>
    <source>
        <strain evidence="9">Sdau11-99</strain>
    </source>
</reference>
<evidence type="ECO:0000256" key="2">
    <source>
        <dbReference type="ARBA" id="ARBA00022729"/>
    </source>
</evidence>
<keyword evidence="3" id="KW-0256">Endoplasmic reticulum</keyword>
<evidence type="ECO:0000256" key="5">
    <source>
        <dbReference type="SAM" id="Coils"/>
    </source>
</evidence>
<dbReference type="AlphaFoldDB" id="A0A8H4IT33"/>
<dbReference type="Pfam" id="PF12999">
    <property type="entry name" value="PRKCSH-like"/>
    <property type="match status" value="2"/>
</dbReference>
<gene>
    <name evidence="9" type="ORF">GTA08_BOTSDO05247</name>
</gene>
<evidence type="ECO:0000313" key="9">
    <source>
        <dbReference type="EMBL" id="KAF4306930.1"/>
    </source>
</evidence>
<dbReference type="Proteomes" id="UP000572817">
    <property type="component" value="Unassembled WGS sequence"/>
</dbReference>
<dbReference type="EMBL" id="WWBZ02000033">
    <property type="protein sequence ID" value="KAF4306930.1"/>
    <property type="molecule type" value="Genomic_DNA"/>
</dbReference>
<dbReference type="GO" id="GO:0006491">
    <property type="term" value="P:N-glycan processing"/>
    <property type="evidence" value="ECO:0007669"/>
    <property type="project" value="TreeGrafter"/>
</dbReference>
<evidence type="ECO:0000256" key="6">
    <source>
        <dbReference type="SAM" id="MobiDB-lite"/>
    </source>
</evidence>
<dbReference type="PROSITE" id="PS51914">
    <property type="entry name" value="MRH"/>
    <property type="match status" value="1"/>
</dbReference>
<dbReference type="InterPro" id="IPR028146">
    <property type="entry name" value="PRKCSH_N"/>
</dbReference>
<feature type="domain" description="MRH" evidence="8">
    <location>
        <begin position="464"/>
        <end position="578"/>
    </location>
</feature>
<evidence type="ECO:0000256" key="4">
    <source>
        <dbReference type="ARBA" id="ARBA00023157"/>
    </source>
</evidence>
<feature type="chain" id="PRO_5034019798" description="Glucosidase 2 subunit beta" evidence="7">
    <location>
        <begin position="23"/>
        <end position="593"/>
    </location>
</feature>
<keyword evidence="4" id="KW-1015">Disulfide bond</keyword>
<sequence length="593" mass="66012">MRSTSLDTLLLLSTALTPAVTAAEASRPRGVGPDSLQLRIPISTRAPAPPLAATRQLLISVAVAKFYKDAEKFTCISNPAVSLSVSQVNDDYCDCPDGSDEPGTAACSYLSPLSPHHAFDPNADDINITVALPGFYCKNKGHIPGYIPFTNVNDGICDYEQCCDGSDEWEGVGGVKCEDKCKEIGKEWRKQDEARQKSLAAANQKRKELVNEASRLRKEIEDRISTLGTEIKAAEVKVKQLKDEYADIEKQEKAKVVKKGKTGGKFSVLAGLAKQRLDDLRESLTRVRGERDSSRERVAELEQILSTFKVEYNPNFNDEGVKRAVKAWEDYAARDKGPDGDAAHERDIDEFLKPEIEGLNWDDFEGDENESDVLYAFEEYLPVPLRSWVDEKLRALRQALIDNGILPEDDSASQASESQVVKDAKSRLNSAENDLKNQKKELENHEGDLTKDYGPDEIFRALKDQCVSTDSGEYTYEFCFMGKTLQKPKKSGGNTNMGNFVRIETVVVDEDVSPDGKGLGSGERLALKFENGQHCWNGPNRSTTVILACAEKDEIWKVREEEKCVYRMEVGTPAVCNDQKAKKQEKEQARDEL</sequence>
<dbReference type="InterPro" id="IPR009011">
    <property type="entry name" value="Man6P_isomerase_rcpt-bd_dom_sf"/>
</dbReference>
<proteinExistence type="predicted"/>
<evidence type="ECO:0000256" key="7">
    <source>
        <dbReference type="SAM" id="SignalP"/>
    </source>
</evidence>
<evidence type="ECO:0000259" key="8">
    <source>
        <dbReference type="PROSITE" id="PS51914"/>
    </source>
</evidence>
<dbReference type="Gene3D" id="2.70.130.10">
    <property type="entry name" value="Mannose-6-phosphate receptor binding domain"/>
    <property type="match status" value="1"/>
</dbReference>
<dbReference type="PANTHER" id="PTHR12630:SF1">
    <property type="entry name" value="GLUCOSIDASE 2 SUBUNIT BETA"/>
    <property type="match status" value="1"/>
</dbReference>
<keyword evidence="5" id="KW-0175">Coiled coil</keyword>
<protein>
    <recommendedName>
        <fullName evidence="1">Glucosidase 2 subunit beta</fullName>
    </recommendedName>
</protein>
<dbReference type="SUPFAM" id="SSF50911">
    <property type="entry name" value="Mannose 6-phosphate receptor domain"/>
    <property type="match status" value="1"/>
</dbReference>
<feature type="coiled-coil region" evidence="5">
    <location>
        <begin position="277"/>
        <end position="304"/>
    </location>
</feature>
<feature type="signal peptide" evidence="7">
    <location>
        <begin position="1"/>
        <end position="22"/>
    </location>
</feature>
<dbReference type="InterPro" id="IPR044865">
    <property type="entry name" value="MRH_dom"/>
</dbReference>
<dbReference type="InterPro" id="IPR039794">
    <property type="entry name" value="Gtb1-like"/>
</dbReference>
<comment type="caution">
    <text evidence="9">The sequence shown here is derived from an EMBL/GenBank/DDBJ whole genome shotgun (WGS) entry which is preliminary data.</text>
</comment>
<evidence type="ECO:0000313" key="10">
    <source>
        <dbReference type="Proteomes" id="UP000572817"/>
    </source>
</evidence>
<dbReference type="Pfam" id="PF13015">
    <property type="entry name" value="PRKCSH_1"/>
    <property type="match status" value="1"/>
</dbReference>
<accession>A0A8H4IT33</accession>
<name>A0A8H4IT33_9PEZI</name>
<keyword evidence="10" id="KW-1185">Reference proteome</keyword>
<keyword evidence="9" id="KW-0675">Receptor</keyword>
<feature type="region of interest" description="Disordered" evidence="6">
    <location>
        <begin position="407"/>
        <end position="449"/>
    </location>
</feature>
<feature type="compositionally biased region" description="Basic and acidic residues" evidence="6">
    <location>
        <begin position="433"/>
        <end position="449"/>
    </location>
</feature>
<evidence type="ECO:0000256" key="1">
    <source>
        <dbReference type="ARBA" id="ARBA00022387"/>
    </source>
</evidence>
<dbReference type="OrthoDB" id="28322at2759"/>
<keyword evidence="2 7" id="KW-0732">Signal</keyword>
<dbReference type="PANTHER" id="PTHR12630">
    <property type="entry name" value="N-LINKED OLIGOSACCHARIDE PROCESSING"/>
    <property type="match status" value="1"/>
</dbReference>